<keyword evidence="7" id="KW-0256">Endoplasmic reticulum</keyword>
<name>A0AA38M0P1_9CUCU</name>
<dbReference type="InterPro" id="IPR005792">
    <property type="entry name" value="Prot_disulphide_isomerase"/>
</dbReference>
<feature type="signal peptide" evidence="13">
    <location>
        <begin position="1"/>
        <end position="21"/>
    </location>
</feature>
<dbReference type="AlphaFoldDB" id="A0AA38M0P1"/>
<dbReference type="InterPro" id="IPR013766">
    <property type="entry name" value="Thioredoxin_domain"/>
</dbReference>
<dbReference type="Pfam" id="PF00085">
    <property type="entry name" value="Thioredoxin"/>
    <property type="match status" value="2"/>
</dbReference>
<dbReference type="NCBIfam" id="TIGR01130">
    <property type="entry name" value="ER_PDI_fam"/>
    <property type="match status" value="1"/>
</dbReference>
<evidence type="ECO:0000256" key="8">
    <source>
        <dbReference type="ARBA" id="ARBA00023157"/>
    </source>
</evidence>
<dbReference type="CDD" id="cd02961">
    <property type="entry name" value="PDI_a_family"/>
    <property type="match status" value="1"/>
</dbReference>
<keyword evidence="8 11" id="KW-1015">Disulfide bond</keyword>
<dbReference type="InterPro" id="IPR036249">
    <property type="entry name" value="Thioredoxin-like_sf"/>
</dbReference>
<dbReference type="GO" id="GO:0034976">
    <property type="term" value="P:response to endoplasmic reticulum stress"/>
    <property type="evidence" value="ECO:0007669"/>
    <property type="project" value="TreeGrafter"/>
</dbReference>
<dbReference type="Proteomes" id="UP001168821">
    <property type="component" value="Unassembled WGS sequence"/>
</dbReference>
<comment type="similarity">
    <text evidence="3 12">Belongs to the protein disulfide isomerase family.</text>
</comment>
<feature type="disulfide bond" description="Redox-active" evidence="11">
    <location>
        <begin position="398"/>
        <end position="401"/>
    </location>
</feature>
<dbReference type="PROSITE" id="PS51352">
    <property type="entry name" value="THIOREDOXIN_2"/>
    <property type="match status" value="2"/>
</dbReference>
<dbReference type="Gene3D" id="3.40.30.10">
    <property type="entry name" value="Glutaredoxin"/>
    <property type="match status" value="4"/>
</dbReference>
<evidence type="ECO:0000256" key="6">
    <source>
        <dbReference type="ARBA" id="ARBA00022737"/>
    </source>
</evidence>
<dbReference type="GO" id="GO:0003756">
    <property type="term" value="F:protein disulfide isomerase activity"/>
    <property type="evidence" value="ECO:0007669"/>
    <property type="project" value="UniProtKB-EC"/>
</dbReference>
<evidence type="ECO:0000313" key="16">
    <source>
        <dbReference type="Proteomes" id="UP001168821"/>
    </source>
</evidence>
<organism evidence="15 16">
    <name type="scientific">Zophobas morio</name>
    <dbReference type="NCBI Taxonomy" id="2755281"/>
    <lineage>
        <taxon>Eukaryota</taxon>
        <taxon>Metazoa</taxon>
        <taxon>Ecdysozoa</taxon>
        <taxon>Arthropoda</taxon>
        <taxon>Hexapoda</taxon>
        <taxon>Insecta</taxon>
        <taxon>Pterygota</taxon>
        <taxon>Neoptera</taxon>
        <taxon>Endopterygota</taxon>
        <taxon>Coleoptera</taxon>
        <taxon>Polyphaga</taxon>
        <taxon>Cucujiformia</taxon>
        <taxon>Tenebrionidae</taxon>
        <taxon>Zophobas</taxon>
    </lineage>
</organism>
<dbReference type="GO" id="GO:0005788">
    <property type="term" value="C:endoplasmic reticulum lumen"/>
    <property type="evidence" value="ECO:0007669"/>
    <property type="project" value="UniProtKB-SubCell"/>
</dbReference>
<dbReference type="CDD" id="cd02981">
    <property type="entry name" value="PDI_b_family"/>
    <property type="match status" value="1"/>
</dbReference>
<evidence type="ECO:0000256" key="9">
    <source>
        <dbReference type="ARBA" id="ARBA00023235"/>
    </source>
</evidence>
<keyword evidence="5 13" id="KW-0732">Signal</keyword>
<evidence type="ECO:0000256" key="5">
    <source>
        <dbReference type="ARBA" id="ARBA00022729"/>
    </source>
</evidence>
<dbReference type="PANTHER" id="PTHR18929:SF240">
    <property type="entry name" value="PROTEIN DISULFIDE-ISOMERASE"/>
    <property type="match status" value="1"/>
</dbReference>
<evidence type="ECO:0000256" key="7">
    <source>
        <dbReference type="ARBA" id="ARBA00022824"/>
    </source>
</evidence>
<dbReference type="PANTHER" id="PTHR18929">
    <property type="entry name" value="PROTEIN DISULFIDE ISOMERASE"/>
    <property type="match status" value="1"/>
</dbReference>
<dbReference type="EC" id="5.3.4.1" evidence="4 13"/>
<reference evidence="15" key="1">
    <citation type="journal article" date="2023" name="G3 (Bethesda)">
        <title>Whole genome assemblies of Zophobas morio and Tenebrio molitor.</title>
        <authorList>
            <person name="Kaur S."/>
            <person name="Stinson S.A."/>
            <person name="diCenzo G.C."/>
        </authorList>
    </citation>
    <scope>NUCLEOTIDE SEQUENCE</scope>
    <source>
        <strain evidence="15">QUZm001</strain>
    </source>
</reference>
<accession>A0AA38M0P1</accession>
<feature type="disulfide bond" description="Redox-active" evidence="11">
    <location>
        <begin position="59"/>
        <end position="62"/>
    </location>
</feature>
<dbReference type="NCBIfam" id="TIGR01126">
    <property type="entry name" value="pdi_dom"/>
    <property type="match status" value="2"/>
</dbReference>
<evidence type="ECO:0000256" key="12">
    <source>
        <dbReference type="RuleBase" id="RU004208"/>
    </source>
</evidence>
<keyword evidence="9 13" id="KW-0413">Isomerase</keyword>
<evidence type="ECO:0000256" key="2">
    <source>
        <dbReference type="ARBA" id="ARBA00004319"/>
    </source>
</evidence>
<dbReference type="SUPFAM" id="SSF52833">
    <property type="entry name" value="Thioredoxin-like"/>
    <property type="match status" value="4"/>
</dbReference>
<dbReference type="InterPro" id="IPR005788">
    <property type="entry name" value="PDI_thioredoxin-like_dom"/>
</dbReference>
<evidence type="ECO:0000313" key="15">
    <source>
        <dbReference type="EMBL" id="KAJ3617937.1"/>
    </source>
</evidence>
<keyword evidence="16" id="KW-1185">Reference proteome</keyword>
<evidence type="ECO:0000256" key="4">
    <source>
        <dbReference type="ARBA" id="ARBA00012723"/>
    </source>
</evidence>
<evidence type="ECO:0000256" key="1">
    <source>
        <dbReference type="ARBA" id="ARBA00001182"/>
    </source>
</evidence>
<feature type="domain" description="Thioredoxin" evidence="14">
    <location>
        <begin position="6"/>
        <end position="139"/>
    </location>
</feature>
<feature type="domain" description="Thioredoxin" evidence="14">
    <location>
        <begin position="346"/>
        <end position="475"/>
    </location>
</feature>
<dbReference type="PRINTS" id="PR00421">
    <property type="entry name" value="THIOREDOXIN"/>
</dbReference>
<dbReference type="FunFam" id="3.40.30.10:FF:000027">
    <property type="entry name" value="protein disulfide-isomerase A2"/>
    <property type="match status" value="1"/>
</dbReference>
<gene>
    <name evidence="15" type="ORF">Zmor_008797</name>
</gene>
<comment type="catalytic activity">
    <reaction evidence="1 13">
        <text>Catalyzes the rearrangement of -S-S- bonds in proteins.</text>
        <dbReference type="EC" id="5.3.4.1"/>
    </reaction>
</comment>
<dbReference type="EMBL" id="JALNTZ010002415">
    <property type="protein sequence ID" value="KAJ3617937.1"/>
    <property type="molecule type" value="Genomic_DNA"/>
</dbReference>
<protein>
    <recommendedName>
        <fullName evidence="4 13">Protein disulfide-isomerase</fullName>
        <ecNumber evidence="4 13">5.3.4.1</ecNumber>
    </recommendedName>
</protein>
<sequence length="486" mass="54962">MSSSMKLLVVSALAFIFAVFADNSEVILNNGVYSLDRNTYSDFLDKNEFVMVKFYAPWCGHCKNLAPIYEKVALKFTQNNPQVKFAKFDATAEDASKLLSPLDIKGYPTLYWFKSKKPILYDGGRSEDEISNWVTKKSGPSVSPISTYADLKDKLAAHKVVVLGTFDKIEGNSNFEVFSDLAYHINGVEFYYSTSHEIFKEVGSNKVVMFRQFDEPKLVFEDEFNYNNLENFITSNKNPLVIELGPETHKFIFGDPKKKVVLLFSLLSGLDKNIVGCYKDAAKKYKEKAVLALVDSNIENNANIISFFGLKKDDEAVAILDIEKDLRKYRLKGDMTCPAIEGFLQNYFEDKLTPFYMSEEVPADWNEKDVYTLVGKNFKEVVSNSNKAVFVKFYAPWCGHCKALAPTWEKLGASYKNNANVVIAKIDATKNEVEGITIEGFPQLKLFLPGEKESIAYEGQRDIASLKNFLESHVPGLLEKSQKDEL</sequence>
<evidence type="ECO:0000256" key="3">
    <source>
        <dbReference type="ARBA" id="ARBA00006347"/>
    </source>
</evidence>
<evidence type="ECO:0000256" key="11">
    <source>
        <dbReference type="PIRSR" id="PIRSR605792-51"/>
    </source>
</evidence>
<evidence type="ECO:0000256" key="10">
    <source>
        <dbReference type="ARBA" id="ARBA00023284"/>
    </source>
</evidence>
<proteinExistence type="inferred from homology"/>
<dbReference type="PROSITE" id="PS00194">
    <property type="entry name" value="THIOREDOXIN_1"/>
    <property type="match status" value="2"/>
</dbReference>
<keyword evidence="10 11" id="KW-0676">Redox-active center</keyword>
<comment type="subcellular location">
    <subcellularLocation>
        <location evidence="2">Endoplasmic reticulum lumen</location>
    </subcellularLocation>
</comment>
<comment type="caution">
    <text evidence="15">The sequence shown here is derived from an EMBL/GenBank/DDBJ whole genome shotgun (WGS) entry which is preliminary data.</text>
</comment>
<dbReference type="InterPro" id="IPR017937">
    <property type="entry name" value="Thioredoxin_CS"/>
</dbReference>
<dbReference type="Pfam" id="PF13848">
    <property type="entry name" value="Thioredoxin_6"/>
    <property type="match status" value="1"/>
</dbReference>
<evidence type="ECO:0000256" key="13">
    <source>
        <dbReference type="RuleBase" id="RU361130"/>
    </source>
</evidence>
<dbReference type="CDD" id="cd02995">
    <property type="entry name" value="PDI_a_PDI_a'_C"/>
    <property type="match status" value="1"/>
</dbReference>
<feature type="chain" id="PRO_5041482187" description="Protein disulfide-isomerase" evidence="13">
    <location>
        <begin position="22"/>
        <end position="486"/>
    </location>
</feature>
<keyword evidence="6" id="KW-0677">Repeat</keyword>
<evidence type="ECO:0000259" key="14">
    <source>
        <dbReference type="PROSITE" id="PS51352"/>
    </source>
</evidence>
<dbReference type="GO" id="GO:0006457">
    <property type="term" value="P:protein folding"/>
    <property type="evidence" value="ECO:0007669"/>
    <property type="project" value="TreeGrafter"/>
</dbReference>